<evidence type="ECO:0000256" key="3">
    <source>
        <dbReference type="ARBA" id="ARBA00023163"/>
    </source>
</evidence>
<dbReference type="SMART" id="SM00345">
    <property type="entry name" value="HTH_GNTR"/>
    <property type="match status" value="1"/>
</dbReference>
<name>A0AAU7PV90_9FIRM</name>
<sequence length="211" mass="24072">MMQGQSIKNQVYEGIMKDILDGVYQANDIINERTIIEKYGVSKTPVREALVQLCSEEVLNNIPRFGYQLTAILPSQIIEIIEYRKVIELGALELCFFRLTKEQIDELKRQNEEAAGLIDTRDSKLHWEANNLFHRTLCSYCGNGYIQKSLADAMNICTRISNQYFTKLWNESKVSDGSNHVHLVAAIESGDLELAKATLIDDVESFKHEIL</sequence>
<proteinExistence type="predicted"/>
<dbReference type="SUPFAM" id="SSF46785">
    <property type="entry name" value="Winged helix' DNA-binding domain"/>
    <property type="match status" value="1"/>
</dbReference>
<evidence type="ECO:0000259" key="4">
    <source>
        <dbReference type="PROSITE" id="PS50949"/>
    </source>
</evidence>
<dbReference type="Pfam" id="PF00392">
    <property type="entry name" value="GntR"/>
    <property type="match status" value="1"/>
</dbReference>
<dbReference type="GO" id="GO:0003677">
    <property type="term" value="F:DNA binding"/>
    <property type="evidence" value="ECO:0007669"/>
    <property type="project" value="UniProtKB-KW"/>
</dbReference>
<dbReference type="SMART" id="SM00895">
    <property type="entry name" value="FCD"/>
    <property type="match status" value="1"/>
</dbReference>
<evidence type="ECO:0000313" key="5">
    <source>
        <dbReference type="EMBL" id="XBS56209.1"/>
    </source>
</evidence>
<dbReference type="PROSITE" id="PS50949">
    <property type="entry name" value="HTH_GNTR"/>
    <property type="match status" value="1"/>
</dbReference>
<feature type="domain" description="HTH gntR-type" evidence="4">
    <location>
        <begin position="5"/>
        <end position="72"/>
    </location>
</feature>
<dbReference type="RefSeq" id="WP_349948836.1">
    <property type="nucleotide sequence ID" value="NZ_CP157940.1"/>
</dbReference>
<organism evidence="5">
    <name type="scientific">Lacrimispora sp. BS-2</name>
    <dbReference type="NCBI Taxonomy" id="3151850"/>
    <lineage>
        <taxon>Bacteria</taxon>
        <taxon>Bacillati</taxon>
        <taxon>Bacillota</taxon>
        <taxon>Clostridia</taxon>
        <taxon>Lachnospirales</taxon>
        <taxon>Lachnospiraceae</taxon>
        <taxon>Lacrimispora</taxon>
    </lineage>
</organism>
<dbReference type="Gene3D" id="1.20.120.530">
    <property type="entry name" value="GntR ligand-binding domain-like"/>
    <property type="match status" value="1"/>
</dbReference>
<keyword evidence="3" id="KW-0804">Transcription</keyword>
<keyword evidence="2" id="KW-0238">DNA-binding</keyword>
<protein>
    <submittedName>
        <fullName evidence="5">GntR family transcriptional regulator</fullName>
    </submittedName>
</protein>
<gene>
    <name evidence="5" type="ORF">ABFV83_10610</name>
</gene>
<dbReference type="PANTHER" id="PTHR43537">
    <property type="entry name" value="TRANSCRIPTIONAL REGULATOR, GNTR FAMILY"/>
    <property type="match status" value="1"/>
</dbReference>
<dbReference type="SUPFAM" id="SSF48008">
    <property type="entry name" value="GntR ligand-binding domain-like"/>
    <property type="match status" value="1"/>
</dbReference>
<dbReference type="InterPro" id="IPR008920">
    <property type="entry name" value="TF_FadR/GntR_C"/>
</dbReference>
<keyword evidence="1" id="KW-0805">Transcription regulation</keyword>
<evidence type="ECO:0000256" key="2">
    <source>
        <dbReference type="ARBA" id="ARBA00023125"/>
    </source>
</evidence>
<dbReference type="InterPro" id="IPR036388">
    <property type="entry name" value="WH-like_DNA-bd_sf"/>
</dbReference>
<dbReference type="InterPro" id="IPR000524">
    <property type="entry name" value="Tscrpt_reg_HTH_GntR"/>
</dbReference>
<dbReference type="AlphaFoldDB" id="A0AAU7PV90"/>
<evidence type="ECO:0000256" key="1">
    <source>
        <dbReference type="ARBA" id="ARBA00023015"/>
    </source>
</evidence>
<reference evidence="5" key="1">
    <citation type="submission" date="2024-06" db="EMBL/GenBank/DDBJ databases">
        <title>Lacrimispora cavernae sp. nov., a novel anaerobe isolated from bat guano pile inside a cave.</title>
        <authorList>
            <person name="Miller S.L."/>
            <person name="Lu N."/>
            <person name="King J."/>
            <person name="Sankaranarayanan K."/>
            <person name="Lawson P.A."/>
        </authorList>
    </citation>
    <scope>NUCLEOTIDE SEQUENCE</scope>
    <source>
        <strain evidence="5">BS-2</strain>
    </source>
</reference>
<dbReference type="InterPro" id="IPR011711">
    <property type="entry name" value="GntR_C"/>
</dbReference>
<dbReference type="GO" id="GO:0003700">
    <property type="term" value="F:DNA-binding transcription factor activity"/>
    <property type="evidence" value="ECO:0007669"/>
    <property type="project" value="InterPro"/>
</dbReference>
<dbReference type="CDD" id="cd07377">
    <property type="entry name" value="WHTH_GntR"/>
    <property type="match status" value="1"/>
</dbReference>
<accession>A0AAU7PV90</accession>
<dbReference type="PANTHER" id="PTHR43537:SF24">
    <property type="entry name" value="GLUCONATE OPERON TRANSCRIPTIONAL REPRESSOR"/>
    <property type="match status" value="1"/>
</dbReference>
<dbReference type="EMBL" id="CP157940">
    <property type="protein sequence ID" value="XBS56209.1"/>
    <property type="molecule type" value="Genomic_DNA"/>
</dbReference>
<dbReference type="Gene3D" id="1.10.10.10">
    <property type="entry name" value="Winged helix-like DNA-binding domain superfamily/Winged helix DNA-binding domain"/>
    <property type="match status" value="1"/>
</dbReference>
<dbReference type="InterPro" id="IPR036390">
    <property type="entry name" value="WH_DNA-bd_sf"/>
</dbReference>
<dbReference type="Pfam" id="PF07729">
    <property type="entry name" value="FCD"/>
    <property type="match status" value="1"/>
</dbReference>